<dbReference type="RefSeq" id="WP_303739642.1">
    <property type="nucleotide sequence ID" value="NZ_SUTK01000077.1"/>
</dbReference>
<evidence type="ECO:0000259" key="2">
    <source>
        <dbReference type="Pfam" id="PF17802"/>
    </source>
</evidence>
<dbReference type="Pfam" id="PF17802">
    <property type="entry name" value="SpaA"/>
    <property type="match status" value="1"/>
</dbReference>
<reference evidence="3" key="1">
    <citation type="submission" date="2019-04" db="EMBL/GenBank/DDBJ databases">
        <title>Evolution of Biomass-Degrading Anaerobic Consortia Revealed by Metagenomics.</title>
        <authorList>
            <person name="Peng X."/>
        </authorList>
    </citation>
    <scope>NUCLEOTIDE SEQUENCE</scope>
    <source>
        <strain evidence="3">SIG18</strain>
    </source>
</reference>
<gene>
    <name evidence="3" type="ORF">E7Z79_09060</name>
</gene>
<feature type="transmembrane region" description="Helical" evidence="1">
    <location>
        <begin position="6"/>
        <end position="26"/>
    </location>
</feature>
<dbReference type="EMBL" id="SUTK01000077">
    <property type="protein sequence ID" value="MBE6502568.1"/>
    <property type="molecule type" value="Genomic_DNA"/>
</dbReference>
<name>A0A8T3VIR2_9EURY</name>
<evidence type="ECO:0000256" key="1">
    <source>
        <dbReference type="SAM" id="Phobius"/>
    </source>
</evidence>
<feature type="domain" description="SpaA-like prealbumin fold" evidence="2">
    <location>
        <begin position="51"/>
        <end position="135"/>
    </location>
</feature>
<evidence type="ECO:0000313" key="4">
    <source>
        <dbReference type="Proteomes" id="UP000783037"/>
    </source>
</evidence>
<evidence type="ECO:0000313" key="3">
    <source>
        <dbReference type="EMBL" id="MBE6502568.1"/>
    </source>
</evidence>
<keyword evidence="1" id="KW-1133">Transmembrane helix</keyword>
<organism evidence="3 4">
    <name type="scientific">Methanobrevibacter thaueri</name>
    <dbReference type="NCBI Taxonomy" id="190975"/>
    <lineage>
        <taxon>Archaea</taxon>
        <taxon>Methanobacteriati</taxon>
        <taxon>Methanobacteriota</taxon>
        <taxon>Methanomada group</taxon>
        <taxon>Methanobacteria</taxon>
        <taxon>Methanobacteriales</taxon>
        <taxon>Methanobacteriaceae</taxon>
        <taxon>Methanobrevibacter</taxon>
    </lineage>
</organism>
<dbReference type="AlphaFoldDB" id="A0A8T3VIR2"/>
<keyword evidence="1" id="KW-0472">Membrane</keyword>
<dbReference type="InterPro" id="IPR013783">
    <property type="entry name" value="Ig-like_fold"/>
</dbReference>
<sequence length="198" mass="22280">MENKNIIIILIVIIVILAAAIGFMVLKPMHAKEPTKIKVTSNKTLYEGKDLTVKLTDLNKTPLSKQKVNITIKDSKGKVVANKTIKTDDKGKAKMDLKLKKGKYNVTASYAGNENYTGNNTTQKLTIKEEEKVVDTQSTTSRDTYVERREGNLVYGYKDGRYGFWTPTGNFHEDKSRALAGEDPVEPFMEDGSFYNQF</sequence>
<comment type="caution">
    <text evidence="3">The sequence shown here is derived from an EMBL/GenBank/DDBJ whole genome shotgun (WGS) entry which is preliminary data.</text>
</comment>
<protein>
    <recommendedName>
        <fullName evidence="2">SpaA-like prealbumin fold domain-containing protein</fullName>
    </recommendedName>
</protein>
<dbReference type="Gene3D" id="2.60.40.10">
    <property type="entry name" value="Immunoglobulins"/>
    <property type="match status" value="1"/>
</dbReference>
<accession>A0A8T3VIR2</accession>
<dbReference type="InterPro" id="IPR041033">
    <property type="entry name" value="SpaA_PFL_dom_1"/>
</dbReference>
<dbReference type="Proteomes" id="UP000783037">
    <property type="component" value="Unassembled WGS sequence"/>
</dbReference>
<proteinExistence type="predicted"/>
<keyword evidence="1" id="KW-0812">Transmembrane</keyword>